<evidence type="ECO:0000256" key="4">
    <source>
        <dbReference type="ARBA" id="ARBA00022679"/>
    </source>
</evidence>
<dbReference type="EMBL" id="JBHSBI010000038">
    <property type="protein sequence ID" value="MFC4014918.1"/>
    <property type="molecule type" value="Genomic_DNA"/>
</dbReference>
<dbReference type="GO" id="GO:0016301">
    <property type="term" value="F:kinase activity"/>
    <property type="evidence" value="ECO:0007669"/>
    <property type="project" value="UniProtKB-KW"/>
</dbReference>
<keyword evidence="8" id="KW-0902">Two-component regulatory system</keyword>
<feature type="domain" description="Signal transduction histidine kinase subgroup 3 dimerisation and phosphoacceptor" evidence="11">
    <location>
        <begin position="183"/>
        <end position="248"/>
    </location>
</feature>
<dbReference type="Pfam" id="PF07730">
    <property type="entry name" value="HisKA_3"/>
    <property type="match status" value="1"/>
</dbReference>
<dbReference type="Proteomes" id="UP001595851">
    <property type="component" value="Unassembled WGS sequence"/>
</dbReference>
<keyword evidence="4" id="KW-0808">Transferase</keyword>
<dbReference type="RefSeq" id="WP_379534741.1">
    <property type="nucleotide sequence ID" value="NZ_JBHSBI010000038.1"/>
</dbReference>
<evidence type="ECO:0000259" key="11">
    <source>
        <dbReference type="Pfam" id="PF07730"/>
    </source>
</evidence>
<evidence type="ECO:0000256" key="7">
    <source>
        <dbReference type="ARBA" id="ARBA00022840"/>
    </source>
</evidence>
<dbReference type="Gene3D" id="1.20.5.1930">
    <property type="match status" value="1"/>
</dbReference>
<dbReference type="InterPro" id="IPR036890">
    <property type="entry name" value="HATPase_C_sf"/>
</dbReference>
<dbReference type="InterPro" id="IPR003594">
    <property type="entry name" value="HATPase_dom"/>
</dbReference>
<dbReference type="CDD" id="cd16917">
    <property type="entry name" value="HATPase_UhpB-NarQ-NarX-like"/>
    <property type="match status" value="1"/>
</dbReference>
<evidence type="ECO:0000313" key="12">
    <source>
        <dbReference type="EMBL" id="MFC4014918.1"/>
    </source>
</evidence>
<dbReference type="PANTHER" id="PTHR24421:SF10">
    <property type="entry name" value="NITRATE_NITRITE SENSOR PROTEIN NARQ"/>
    <property type="match status" value="1"/>
</dbReference>
<dbReference type="Pfam" id="PF02518">
    <property type="entry name" value="HATPase_c"/>
    <property type="match status" value="1"/>
</dbReference>
<comment type="catalytic activity">
    <reaction evidence="1">
        <text>ATP + protein L-histidine = ADP + protein N-phospho-L-histidine.</text>
        <dbReference type="EC" id="2.7.13.3"/>
    </reaction>
</comment>
<protein>
    <recommendedName>
        <fullName evidence="2">histidine kinase</fullName>
        <ecNumber evidence="2">2.7.13.3</ecNumber>
    </recommendedName>
</protein>
<keyword evidence="5" id="KW-0547">Nucleotide-binding</keyword>
<proteinExistence type="predicted"/>
<dbReference type="EC" id="2.7.13.3" evidence="2"/>
<evidence type="ECO:0000256" key="6">
    <source>
        <dbReference type="ARBA" id="ARBA00022777"/>
    </source>
</evidence>
<evidence type="ECO:0000259" key="10">
    <source>
        <dbReference type="Pfam" id="PF02518"/>
    </source>
</evidence>
<sequence length="369" mass="38019">MVTEHTHRGGCPPRGSDRLRRPLAALSRLTRLGDIPVVVMLAWAGWLAVPWSFNGLAQARAAAAAAAADAEPPALQADSTHQPPATPPRHSAALVGGHTPLGQPDGPPSSGTSPGAVEARWADAEAGRRAASPWCIPAAHSAHLTTVRPSRERPTPAEGTTEPAHWTPRFAGEAGGADVVASERARIAGEVHDAAGHGLAAIAMQAGIALVTLDDDPEQARASLRAIRETSTTALAQLRAALDGIDPPGGDLPSLIEGVRAAGLPVDVEPADLVVPSHLQGTVYRVVRESLTNVLRHAGPTRALVRAGGEREAFMLEVADRGVGWTGADEGRGLAGMRARVTEAGGHFAAGPREGGGFRVVATFPQVAT</sequence>
<keyword evidence="3" id="KW-0597">Phosphoprotein</keyword>
<evidence type="ECO:0000256" key="5">
    <source>
        <dbReference type="ARBA" id="ARBA00022741"/>
    </source>
</evidence>
<dbReference type="InterPro" id="IPR011712">
    <property type="entry name" value="Sig_transdc_His_kin_sub3_dim/P"/>
</dbReference>
<comment type="caution">
    <text evidence="12">The sequence shown here is derived from an EMBL/GenBank/DDBJ whole genome shotgun (WGS) entry which is preliminary data.</text>
</comment>
<evidence type="ECO:0000256" key="2">
    <source>
        <dbReference type="ARBA" id="ARBA00012438"/>
    </source>
</evidence>
<feature type="region of interest" description="Disordered" evidence="9">
    <location>
        <begin position="70"/>
        <end position="124"/>
    </location>
</feature>
<organism evidence="12 13">
    <name type="scientific">Nonomuraea purpurea</name>
    <dbReference type="NCBI Taxonomy" id="1849276"/>
    <lineage>
        <taxon>Bacteria</taxon>
        <taxon>Bacillati</taxon>
        <taxon>Actinomycetota</taxon>
        <taxon>Actinomycetes</taxon>
        <taxon>Streptosporangiales</taxon>
        <taxon>Streptosporangiaceae</taxon>
        <taxon>Nonomuraea</taxon>
    </lineage>
</organism>
<name>A0ABV8GPP2_9ACTN</name>
<dbReference type="Gene3D" id="3.30.565.10">
    <property type="entry name" value="Histidine kinase-like ATPase, C-terminal domain"/>
    <property type="match status" value="1"/>
</dbReference>
<dbReference type="InterPro" id="IPR050482">
    <property type="entry name" value="Sensor_HK_TwoCompSys"/>
</dbReference>
<feature type="domain" description="Histidine kinase/HSP90-like ATPase" evidence="10">
    <location>
        <begin position="282"/>
        <end position="366"/>
    </location>
</feature>
<gene>
    <name evidence="12" type="ORF">ACFOY2_47390</name>
</gene>
<evidence type="ECO:0000256" key="9">
    <source>
        <dbReference type="SAM" id="MobiDB-lite"/>
    </source>
</evidence>
<keyword evidence="6 12" id="KW-0418">Kinase</keyword>
<keyword evidence="7" id="KW-0067">ATP-binding</keyword>
<accession>A0ABV8GPP2</accession>
<evidence type="ECO:0000256" key="8">
    <source>
        <dbReference type="ARBA" id="ARBA00023012"/>
    </source>
</evidence>
<keyword evidence="13" id="KW-1185">Reference proteome</keyword>
<evidence type="ECO:0000256" key="1">
    <source>
        <dbReference type="ARBA" id="ARBA00000085"/>
    </source>
</evidence>
<reference evidence="13" key="1">
    <citation type="journal article" date="2019" name="Int. J. Syst. Evol. Microbiol.">
        <title>The Global Catalogue of Microorganisms (GCM) 10K type strain sequencing project: providing services to taxonomists for standard genome sequencing and annotation.</title>
        <authorList>
            <consortium name="The Broad Institute Genomics Platform"/>
            <consortium name="The Broad Institute Genome Sequencing Center for Infectious Disease"/>
            <person name="Wu L."/>
            <person name="Ma J."/>
        </authorList>
    </citation>
    <scope>NUCLEOTIDE SEQUENCE [LARGE SCALE GENOMIC DNA]</scope>
    <source>
        <strain evidence="13">TBRC 1276</strain>
    </source>
</reference>
<evidence type="ECO:0000313" key="13">
    <source>
        <dbReference type="Proteomes" id="UP001595851"/>
    </source>
</evidence>
<dbReference type="PANTHER" id="PTHR24421">
    <property type="entry name" value="NITRATE/NITRITE SENSOR PROTEIN NARX-RELATED"/>
    <property type="match status" value="1"/>
</dbReference>
<evidence type="ECO:0000256" key="3">
    <source>
        <dbReference type="ARBA" id="ARBA00022553"/>
    </source>
</evidence>
<feature type="region of interest" description="Disordered" evidence="9">
    <location>
        <begin position="145"/>
        <end position="170"/>
    </location>
</feature>
<dbReference type="SUPFAM" id="SSF55874">
    <property type="entry name" value="ATPase domain of HSP90 chaperone/DNA topoisomerase II/histidine kinase"/>
    <property type="match status" value="1"/>
</dbReference>